<feature type="coiled-coil region" evidence="4">
    <location>
        <begin position="218"/>
        <end position="245"/>
    </location>
</feature>
<comment type="subunit">
    <text evidence="2">Heterodimer of SbcC and SbcD.</text>
</comment>
<dbReference type="Gene3D" id="3.40.50.300">
    <property type="entry name" value="P-loop containing nucleotide triphosphate hydrolases"/>
    <property type="match status" value="1"/>
</dbReference>
<dbReference type="Proteomes" id="UP000323732">
    <property type="component" value="Unassembled WGS sequence"/>
</dbReference>
<dbReference type="InterPro" id="IPR038729">
    <property type="entry name" value="Rad50/SbcC_AAA"/>
</dbReference>
<proteinExistence type="inferred from homology"/>
<gene>
    <name evidence="6" type="ORF">FZD47_02310</name>
</gene>
<dbReference type="Pfam" id="PF13476">
    <property type="entry name" value="AAA_23"/>
    <property type="match status" value="1"/>
</dbReference>
<comment type="similarity">
    <text evidence="1">Belongs to the SMC family. SbcC subfamily.</text>
</comment>
<reference evidence="6 7" key="1">
    <citation type="submission" date="2019-08" db="EMBL/GenBank/DDBJ databases">
        <title>Bacillus genomes from the desert of Cuatro Cienegas, Coahuila.</title>
        <authorList>
            <person name="Olmedo-Alvarez G."/>
        </authorList>
    </citation>
    <scope>NUCLEOTIDE SEQUENCE [LARGE SCALE GENOMIC DNA]</scope>
    <source>
        <strain evidence="6 7">CH37_1T</strain>
    </source>
</reference>
<dbReference type="RefSeq" id="WP_148949043.1">
    <property type="nucleotide sequence ID" value="NZ_VTES01000001.1"/>
</dbReference>
<evidence type="ECO:0000256" key="1">
    <source>
        <dbReference type="ARBA" id="ARBA00006930"/>
    </source>
</evidence>
<organism evidence="6 7">
    <name type="scientific">Bacillus infantis</name>
    <dbReference type="NCBI Taxonomy" id="324767"/>
    <lineage>
        <taxon>Bacteria</taxon>
        <taxon>Bacillati</taxon>
        <taxon>Bacillota</taxon>
        <taxon>Bacilli</taxon>
        <taxon>Bacillales</taxon>
        <taxon>Bacillaceae</taxon>
        <taxon>Bacillus</taxon>
    </lineage>
</organism>
<dbReference type="PANTHER" id="PTHR32114:SF2">
    <property type="entry name" value="ABC TRANSPORTER ABCH.3"/>
    <property type="match status" value="1"/>
</dbReference>
<comment type="caution">
    <text evidence="6">The sequence shown here is derived from an EMBL/GenBank/DDBJ whole genome shotgun (WGS) entry which is preliminary data.</text>
</comment>
<sequence>MRIIKFVTLNLQNFKSHRDLTVKFGDLTKITGDNAKGKSSIPEAISWLLYGTTVFNSKLDPTPITYEAEETMVSLLLEVDTKQVLLGRGLKKGKTQYYINEAPKKAGDFTEILEQLFDKELFFSLFNPQYFFTLHWEKQRAMVLQYVTAPANKEVLKTMLDEQKKCLEPLLKKHSLEDLEGIHKENKKRMDKAYIAAQSRTKTLKEQLEQFAEQSAPLDSLKAELSRIDKEVRQKEAELDSAFEKNRDFDKVQARINLLQDQIDMSKEYWPTLKYEVIKDSCATCKRPFDEEARKAAEEDLEKRKQEYTKKHDQLRDERKVLQEQQSSLEYVDTTELKSEIKRLDDTGQPLRVAIQNYSQFNILQEQVSRARSAEKETLESLNDSIFVLDTIKAFKAKEAELQTEKVQALFETLSIRLFETQKNGEVKNTFIIEMDGKPHNMLSLSEGIRAGLELREVLSQQSEVIAPVFVDNAESITKFKQPSGQLILSRVVAGEDLKIKHD</sequence>
<evidence type="ECO:0000256" key="3">
    <source>
        <dbReference type="ARBA" id="ARBA00013368"/>
    </source>
</evidence>
<evidence type="ECO:0000313" key="6">
    <source>
        <dbReference type="EMBL" id="TYS66341.1"/>
    </source>
</evidence>
<dbReference type="AlphaFoldDB" id="A0A5D4SUE6"/>
<feature type="domain" description="Rad50/SbcC-type AAA" evidence="5">
    <location>
        <begin position="9"/>
        <end position="263"/>
    </location>
</feature>
<dbReference type="SUPFAM" id="SSF52540">
    <property type="entry name" value="P-loop containing nucleoside triphosphate hydrolases"/>
    <property type="match status" value="1"/>
</dbReference>
<dbReference type="EMBL" id="VTES01000001">
    <property type="protein sequence ID" value="TYS66341.1"/>
    <property type="molecule type" value="Genomic_DNA"/>
</dbReference>
<evidence type="ECO:0000256" key="4">
    <source>
        <dbReference type="SAM" id="Coils"/>
    </source>
</evidence>
<evidence type="ECO:0000256" key="2">
    <source>
        <dbReference type="ARBA" id="ARBA00011322"/>
    </source>
</evidence>
<evidence type="ECO:0000313" key="7">
    <source>
        <dbReference type="Proteomes" id="UP000323732"/>
    </source>
</evidence>
<protein>
    <recommendedName>
        <fullName evidence="3">Nuclease SbcCD subunit C</fullName>
    </recommendedName>
</protein>
<feature type="coiled-coil region" evidence="4">
    <location>
        <begin position="294"/>
        <end position="325"/>
    </location>
</feature>
<dbReference type="InterPro" id="IPR027417">
    <property type="entry name" value="P-loop_NTPase"/>
</dbReference>
<dbReference type="PANTHER" id="PTHR32114">
    <property type="entry name" value="ABC TRANSPORTER ABCH.3"/>
    <property type="match status" value="1"/>
</dbReference>
<keyword evidence="4" id="KW-0175">Coiled coil</keyword>
<evidence type="ECO:0000259" key="5">
    <source>
        <dbReference type="Pfam" id="PF13476"/>
    </source>
</evidence>
<name>A0A5D4SUE6_9BACI</name>
<accession>A0A5D4SUE6</accession>